<name>A0A8E2ETR3_9PEZI</name>
<dbReference type="InterPro" id="IPR010905">
    <property type="entry name" value="Glyco_hydro_88"/>
</dbReference>
<dbReference type="GO" id="GO:0005975">
    <property type="term" value="P:carbohydrate metabolic process"/>
    <property type="evidence" value="ECO:0007669"/>
    <property type="project" value="InterPro"/>
</dbReference>
<organism evidence="2 3">
    <name type="scientific">Glonium stellatum</name>
    <dbReference type="NCBI Taxonomy" id="574774"/>
    <lineage>
        <taxon>Eukaryota</taxon>
        <taxon>Fungi</taxon>
        <taxon>Dikarya</taxon>
        <taxon>Ascomycota</taxon>
        <taxon>Pezizomycotina</taxon>
        <taxon>Dothideomycetes</taxon>
        <taxon>Pleosporomycetidae</taxon>
        <taxon>Gloniales</taxon>
        <taxon>Gloniaceae</taxon>
        <taxon>Glonium</taxon>
    </lineage>
</organism>
<dbReference type="SUPFAM" id="SSF48208">
    <property type="entry name" value="Six-hairpin glycosidases"/>
    <property type="match status" value="1"/>
</dbReference>
<dbReference type="EMBL" id="KV750579">
    <property type="protein sequence ID" value="OCL04198.1"/>
    <property type="molecule type" value="Genomic_DNA"/>
</dbReference>
<dbReference type="AlphaFoldDB" id="A0A8E2ETR3"/>
<evidence type="ECO:0000313" key="2">
    <source>
        <dbReference type="EMBL" id="OCL04198.1"/>
    </source>
</evidence>
<evidence type="ECO:0000313" key="3">
    <source>
        <dbReference type="Proteomes" id="UP000250140"/>
    </source>
</evidence>
<dbReference type="Pfam" id="PF07470">
    <property type="entry name" value="Glyco_hydro_88"/>
    <property type="match status" value="1"/>
</dbReference>
<dbReference type="PANTHER" id="PTHR33886:SF8">
    <property type="entry name" value="UNSATURATED RHAMNOGALACTURONAN HYDROLASE (EUROFUNG)"/>
    <property type="match status" value="1"/>
</dbReference>
<keyword evidence="3" id="KW-1185">Reference proteome</keyword>
<dbReference type="InterPro" id="IPR052043">
    <property type="entry name" value="PolySaccharide_Degr_Enz"/>
</dbReference>
<dbReference type="InterPro" id="IPR012341">
    <property type="entry name" value="6hp_glycosidase-like_sf"/>
</dbReference>
<proteinExistence type="predicted"/>
<accession>A0A8E2ETR3</accession>
<dbReference type="InterPro" id="IPR008928">
    <property type="entry name" value="6-hairpin_glycosidase_sf"/>
</dbReference>
<reference evidence="2 3" key="1">
    <citation type="journal article" date="2016" name="Nat. Commun.">
        <title>Ectomycorrhizal ecology is imprinted in the genome of the dominant symbiotic fungus Cenococcum geophilum.</title>
        <authorList>
            <consortium name="DOE Joint Genome Institute"/>
            <person name="Peter M."/>
            <person name="Kohler A."/>
            <person name="Ohm R.A."/>
            <person name="Kuo A."/>
            <person name="Krutzmann J."/>
            <person name="Morin E."/>
            <person name="Arend M."/>
            <person name="Barry K.W."/>
            <person name="Binder M."/>
            <person name="Choi C."/>
            <person name="Clum A."/>
            <person name="Copeland A."/>
            <person name="Grisel N."/>
            <person name="Haridas S."/>
            <person name="Kipfer T."/>
            <person name="LaButti K."/>
            <person name="Lindquist E."/>
            <person name="Lipzen A."/>
            <person name="Maire R."/>
            <person name="Meier B."/>
            <person name="Mihaltcheva S."/>
            <person name="Molinier V."/>
            <person name="Murat C."/>
            <person name="Poggeler S."/>
            <person name="Quandt C.A."/>
            <person name="Sperisen C."/>
            <person name="Tritt A."/>
            <person name="Tisserant E."/>
            <person name="Crous P.W."/>
            <person name="Henrissat B."/>
            <person name="Nehls U."/>
            <person name="Egli S."/>
            <person name="Spatafora J.W."/>
            <person name="Grigoriev I.V."/>
            <person name="Martin F.M."/>
        </authorList>
    </citation>
    <scope>NUCLEOTIDE SEQUENCE [LARGE SCALE GENOMIC DNA]</scope>
    <source>
        <strain evidence="2 3">CBS 207.34</strain>
    </source>
</reference>
<dbReference type="PANTHER" id="PTHR33886">
    <property type="entry name" value="UNSATURATED RHAMNOGALACTURONAN HYDROLASE (EUROFUNG)"/>
    <property type="match status" value="1"/>
</dbReference>
<sequence length="376" mass="42525">MPLQAHDLSSSQIHSVIKLLIHNLVNITDTTGEFLLRLPDGRIIDTKGWNGWEWTHGIGLYGLYQYHTLTADSSALTTINDWFTKRLAEGTTKNINTMVVFLTLAYLYEDTGNRTYLPWLESWAEWAMHDLPRTPFGGMQHETYVAANTNELWDDTLMMTVLPLAKIGKVLNRPAYVQEAKKQFLLHIQYLFDTSTGLFFHGWKFDSNAEGGVGHNFAKARWARGNSWLTIVIPDFIELLDLAKNDPIRAHLIDVLVAQCRALKRYQADSGMWRTLLDIPESQGSHEEASATAGFAYGILKAVRKRYIGNEYREVAVKAIKAVLEKVSEEGELLHVSFGTAMGHSLQHYKDIALTNMPYGQAMAIMALGEFLRSFV</sequence>
<protein>
    <submittedName>
        <fullName evidence="2">Glycoside hydrolase family 105 protein</fullName>
    </submittedName>
</protein>
<dbReference type="OrthoDB" id="2305845at2759"/>
<gene>
    <name evidence="2" type="ORF">AOQ84DRAFT_391711</name>
</gene>
<dbReference type="Proteomes" id="UP000250140">
    <property type="component" value="Unassembled WGS sequence"/>
</dbReference>
<keyword evidence="1 2" id="KW-0378">Hydrolase</keyword>
<dbReference type="Gene3D" id="1.50.10.10">
    <property type="match status" value="1"/>
</dbReference>
<dbReference type="GO" id="GO:0016787">
    <property type="term" value="F:hydrolase activity"/>
    <property type="evidence" value="ECO:0007669"/>
    <property type="project" value="UniProtKB-KW"/>
</dbReference>
<evidence type="ECO:0000256" key="1">
    <source>
        <dbReference type="ARBA" id="ARBA00022801"/>
    </source>
</evidence>